<dbReference type="InterPro" id="IPR017911">
    <property type="entry name" value="MacB-like_ATP-bd"/>
</dbReference>
<dbReference type="GeneID" id="39857592"/>
<dbReference type="FunFam" id="3.40.50.300:FF:000032">
    <property type="entry name" value="Export ABC transporter ATP-binding protein"/>
    <property type="match status" value="1"/>
</dbReference>
<dbReference type="InterPro" id="IPR003593">
    <property type="entry name" value="AAA+_ATPase"/>
</dbReference>
<dbReference type="Gene3D" id="3.40.50.300">
    <property type="entry name" value="P-loop containing nucleotide triphosphate hydrolases"/>
    <property type="match status" value="1"/>
</dbReference>
<evidence type="ECO:0000313" key="5">
    <source>
        <dbReference type="EMBL" id="QCC47231.1"/>
    </source>
</evidence>
<gene>
    <name evidence="5" type="ORF">DV707_05855</name>
    <name evidence="6" type="ORF">SAMN04488133_0378</name>
</gene>
<dbReference type="InterPro" id="IPR017871">
    <property type="entry name" value="ABC_transporter-like_CS"/>
</dbReference>
<dbReference type="CDD" id="cd03255">
    <property type="entry name" value="ABC_MJ0796_LolCDE_FtsE"/>
    <property type="match status" value="1"/>
</dbReference>
<evidence type="ECO:0000256" key="2">
    <source>
        <dbReference type="ARBA" id="ARBA00022741"/>
    </source>
</evidence>
<dbReference type="SUPFAM" id="SSF52540">
    <property type="entry name" value="P-loop containing nucleoside triphosphate hydrolases"/>
    <property type="match status" value="1"/>
</dbReference>
<dbReference type="OrthoDB" id="302885at2157"/>
<dbReference type="PANTHER" id="PTHR24220">
    <property type="entry name" value="IMPORT ATP-BINDING PROTEIN"/>
    <property type="match status" value="1"/>
</dbReference>
<dbReference type="PROSITE" id="PS00211">
    <property type="entry name" value="ABC_TRANSPORTER_1"/>
    <property type="match status" value="1"/>
</dbReference>
<evidence type="ECO:0000313" key="7">
    <source>
        <dbReference type="Proteomes" id="UP000236740"/>
    </source>
</evidence>
<keyword evidence="7" id="KW-1185">Reference proteome</keyword>
<sequence>MAEAAQTPSERPQVVACRDVTREYTRGSESRFSRQTHPTVTALEGVSVDIRPGEFVGIAGPSGSGKSTLLHLLAGLDTPSEGEVTLAGTKTTGLSEQRRARLRLEHVGIVFQHFYLLPSISARGNVALPLVEYGVGKSTRRETATDLLGRVGLDNRTTHKPGELSGGEQQRVAIARALATDPEVLIADEPTGELDTETGDRIIGVLRASTDDRAVVVASHDERVLEETDRVLRLRDGRLVSDG</sequence>
<dbReference type="GO" id="GO:0098796">
    <property type="term" value="C:membrane protein complex"/>
    <property type="evidence" value="ECO:0007669"/>
    <property type="project" value="UniProtKB-ARBA"/>
</dbReference>
<dbReference type="SMART" id="SM00382">
    <property type="entry name" value="AAA"/>
    <property type="match status" value="1"/>
</dbReference>
<reference evidence="6 7" key="1">
    <citation type="submission" date="2016-10" db="EMBL/GenBank/DDBJ databases">
        <authorList>
            <person name="de Groot N.N."/>
        </authorList>
    </citation>
    <scope>NUCLEOTIDE SEQUENCE [LARGE SCALE GENOMIC DNA]</scope>
    <source>
        <strain evidence="6 7">CGMCC 1.10331</strain>
    </source>
</reference>
<name>A0A1H5TTW3_9EURY</name>
<dbReference type="KEGG" id="hlm:DV707_05855"/>
<proteinExistence type="predicted"/>
<dbReference type="GO" id="GO:0005886">
    <property type="term" value="C:plasma membrane"/>
    <property type="evidence" value="ECO:0007669"/>
    <property type="project" value="TreeGrafter"/>
</dbReference>
<dbReference type="RefSeq" id="WP_103990169.1">
    <property type="nucleotide sequence ID" value="NZ_CP031311.1"/>
</dbReference>
<dbReference type="GO" id="GO:0005524">
    <property type="term" value="F:ATP binding"/>
    <property type="evidence" value="ECO:0007669"/>
    <property type="project" value="UniProtKB-KW"/>
</dbReference>
<protein>
    <submittedName>
        <fullName evidence="5">ABC transporter ATP-binding protein</fullName>
    </submittedName>
    <submittedName>
        <fullName evidence="6">Putative ABC transport system ATP-binding protein</fullName>
    </submittedName>
</protein>
<dbReference type="Proteomes" id="UP000236740">
    <property type="component" value="Unassembled WGS sequence"/>
</dbReference>
<evidence type="ECO:0000313" key="8">
    <source>
        <dbReference type="Proteomes" id="UP000296733"/>
    </source>
</evidence>
<accession>A0A1H5TTW3</accession>
<keyword evidence="1" id="KW-0813">Transport</keyword>
<dbReference type="GO" id="GO:0016887">
    <property type="term" value="F:ATP hydrolysis activity"/>
    <property type="evidence" value="ECO:0007669"/>
    <property type="project" value="InterPro"/>
</dbReference>
<reference evidence="5 8" key="2">
    <citation type="journal article" date="2019" name="Nat. Commun.">
        <title>A new type of DNA phosphorothioation-based antiviral system in archaea.</title>
        <authorList>
            <person name="Xiong L."/>
            <person name="Liu S."/>
            <person name="Chen S."/>
            <person name="Xiao Y."/>
            <person name="Zhu B."/>
            <person name="Gao Y."/>
            <person name="Zhang Y."/>
            <person name="Chen B."/>
            <person name="Luo J."/>
            <person name="Deng Z."/>
            <person name="Chen X."/>
            <person name="Wang L."/>
            <person name="Chen S."/>
        </authorList>
    </citation>
    <scope>NUCLEOTIDE SEQUENCE [LARGE SCALE GENOMIC DNA]</scope>
    <source>
        <strain evidence="5 8">CGMCC 1.10331</strain>
    </source>
</reference>
<dbReference type="Pfam" id="PF00005">
    <property type="entry name" value="ABC_tran"/>
    <property type="match status" value="1"/>
</dbReference>
<organism evidence="6 7">
    <name type="scientific">Halobellus limi</name>
    <dbReference type="NCBI Taxonomy" id="699433"/>
    <lineage>
        <taxon>Archaea</taxon>
        <taxon>Methanobacteriati</taxon>
        <taxon>Methanobacteriota</taxon>
        <taxon>Stenosarchaea group</taxon>
        <taxon>Halobacteria</taxon>
        <taxon>Halobacteriales</taxon>
        <taxon>Haloferacaceae</taxon>
        <taxon>Halobellus</taxon>
    </lineage>
</organism>
<dbReference type="AlphaFoldDB" id="A0A1H5TTW3"/>
<dbReference type="InterPro" id="IPR027417">
    <property type="entry name" value="P-loop_NTPase"/>
</dbReference>
<keyword evidence="3 6" id="KW-0067">ATP-binding</keyword>
<evidence type="ECO:0000256" key="1">
    <source>
        <dbReference type="ARBA" id="ARBA00022448"/>
    </source>
</evidence>
<evidence type="ECO:0000259" key="4">
    <source>
        <dbReference type="PROSITE" id="PS50893"/>
    </source>
</evidence>
<evidence type="ECO:0000313" key="6">
    <source>
        <dbReference type="EMBL" id="SEF66265.1"/>
    </source>
</evidence>
<dbReference type="EMBL" id="FNVN01000001">
    <property type="protein sequence ID" value="SEF66265.1"/>
    <property type="molecule type" value="Genomic_DNA"/>
</dbReference>
<dbReference type="GO" id="GO:0022857">
    <property type="term" value="F:transmembrane transporter activity"/>
    <property type="evidence" value="ECO:0007669"/>
    <property type="project" value="TreeGrafter"/>
</dbReference>
<dbReference type="EMBL" id="CP031311">
    <property type="protein sequence ID" value="QCC47231.1"/>
    <property type="molecule type" value="Genomic_DNA"/>
</dbReference>
<dbReference type="InterPro" id="IPR015854">
    <property type="entry name" value="ABC_transpr_LolD-like"/>
</dbReference>
<dbReference type="Proteomes" id="UP000296733">
    <property type="component" value="Chromosome"/>
</dbReference>
<feature type="domain" description="ABC transporter" evidence="4">
    <location>
        <begin position="15"/>
        <end position="243"/>
    </location>
</feature>
<keyword evidence="2" id="KW-0547">Nucleotide-binding</keyword>
<dbReference type="InterPro" id="IPR003439">
    <property type="entry name" value="ABC_transporter-like_ATP-bd"/>
</dbReference>
<dbReference type="PROSITE" id="PS50893">
    <property type="entry name" value="ABC_TRANSPORTER_2"/>
    <property type="match status" value="1"/>
</dbReference>
<evidence type="ECO:0000256" key="3">
    <source>
        <dbReference type="ARBA" id="ARBA00022840"/>
    </source>
</evidence>